<feature type="chain" id="PRO_5044751008" description="Secreted protein" evidence="1">
    <location>
        <begin position="19"/>
        <end position="77"/>
    </location>
</feature>
<comment type="caution">
    <text evidence="2">The sequence shown here is derived from an EMBL/GenBank/DDBJ whole genome shotgun (WGS) entry which is preliminary data.</text>
</comment>
<feature type="signal peptide" evidence="1">
    <location>
        <begin position="1"/>
        <end position="18"/>
    </location>
</feature>
<proteinExistence type="predicted"/>
<keyword evidence="3" id="KW-1185">Reference proteome</keyword>
<sequence>MRDQLVSFLKSFFQTALACVLSSDVMDTRREFHSAVVVRTSKEFDKEHMSSSLALVMVTFSLTSWSARSFFALVIDA</sequence>
<evidence type="ECO:0000256" key="1">
    <source>
        <dbReference type="SAM" id="SignalP"/>
    </source>
</evidence>
<keyword evidence="1" id="KW-0732">Signal</keyword>
<dbReference type="Proteomes" id="UP001608902">
    <property type="component" value="Unassembled WGS sequence"/>
</dbReference>
<accession>A0ABD6EU86</accession>
<evidence type="ECO:0000313" key="3">
    <source>
        <dbReference type="Proteomes" id="UP001608902"/>
    </source>
</evidence>
<gene>
    <name evidence="2" type="ORF">AB6A40_010082</name>
</gene>
<reference evidence="2 3" key="1">
    <citation type="submission" date="2024-08" db="EMBL/GenBank/DDBJ databases">
        <title>Gnathostoma spinigerum genome.</title>
        <authorList>
            <person name="Gonzalez-Bertolin B."/>
            <person name="Monzon S."/>
            <person name="Zaballos A."/>
            <person name="Jimenez P."/>
            <person name="Dekumyoy P."/>
            <person name="Varona S."/>
            <person name="Cuesta I."/>
            <person name="Sumanam S."/>
            <person name="Adisakwattana P."/>
            <person name="Gasser R.B."/>
            <person name="Hernandez-Gonzalez A."/>
            <person name="Young N.D."/>
            <person name="Perteguer M.J."/>
        </authorList>
    </citation>
    <scope>NUCLEOTIDE SEQUENCE [LARGE SCALE GENOMIC DNA]</scope>
    <source>
        <strain evidence="2">AL3</strain>
        <tissue evidence="2">Liver</tissue>
    </source>
</reference>
<dbReference type="EMBL" id="JBGFUD010012059">
    <property type="protein sequence ID" value="MFH4983373.1"/>
    <property type="molecule type" value="Genomic_DNA"/>
</dbReference>
<dbReference type="AlphaFoldDB" id="A0ABD6EU86"/>
<evidence type="ECO:0008006" key="4">
    <source>
        <dbReference type="Google" id="ProtNLM"/>
    </source>
</evidence>
<organism evidence="2 3">
    <name type="scientific">Gnathostoma spinigerum</name>
    <dbReference type="NCBI Taxonomy" id="75299"/>
    <lineage>
        <taxon>Eukaryota</taxon>
        <taxon>Metazoa</taxon>
        <taxon>Ecdysozoa</taxon>
        <taxon>Nematoda</taxon>
        <taxon>Chromadorea</taxon>
        <taxon>Rhabditida</taxon>
        <taxon>Spirurina</taxon>
        <taxon>Gnathostomatomorpha</taxon>
        <taxon>Gnathostomatoidea</taxon>
        <taxon>Gnathostomatidae</taxon>
        <taxon>Gnathostoma</taxon>
    </lineage>
</organism>
<evidence type="ECO:0000313" key="2">
    <source>
        <dbReference type="EMBL" id="MFH4983373.1"/>
    </source>
</evidence>
<name>A0ABD6EU86_9BILA</name>
<protein>
    <recommendedName>
        <fullName evidence="4">Secreted protein</fullName>
    </recommendedName>
</protein>